<organism evidence="2 3">
    <name type="scientific">Glomus cerebriforme</name>
    <dbReference type="NCBI Taxonomy" id="658196"/>
    <lineage>
        <taxon>Eukaryota</taxon>
        <taxon>Fungi</taxon>
        <taxon>Fungi incertae sedis</taxon>
        <taxon>Mucoromycota</taxon>
        <taxon>Glomeromycotina</taxon>
        <taxon>Glomeromycetes</taxon>
        <taxon>Glomerales</taxon>
        <taxon>Glomeraceae</taxon>
        <taxon>Glomus</taxon>
    </lineage>
</organism>
<sequence>MGGGSSNGSSPVGSLSSSVWTGKGKRFSELFSLKWEGKMALCAFGSILESETVLFAFGLTLLRFGHLELGNGSWISWKLLRSGFFLILAWKSDLLLDLTNVLTERFFSFVDSALETKTETFAPGLGKLKYSVSLVKN</sequence>
<dbReference type="EMBL" id="QKYT01001938">
    <property type="protein sequence ID" value="RIA78859.1"/>
    <property type="molecule type" value="Genomic_DNA"/>
</dbReference>
<reference evidence="2 3" key="1">
    <citation type="submission" date="2018-06" db="EMBL/GenBank/DDBJ databases">
        <title>Comparative genomics reveals the genomic features of Rhizophagus irregularis, R. cerebriforme, R. diaphanum and Gigaspora rosea, and their symbiotic lifestyle signature.</title>
        <authorList>
            <person name="Morin E."/>
            <person name="San Clemente H."/>
            <person name="Chen E.C.H."/>
            <person name="De La Providencia I."/>
            <person name="Hainaut M."/>
            <person name="Kuo A."/>
            <person name="Kohler A."/>
            <person name="Murat C."/>
            <person name="Tang N."/>
            <person name="Roy S."/>
            <person name="Loubradou J."/>
            <person name="Henrissat B."/>
            <person name="Grigoriev I.V."/>
            <person name="Corradi N."/>
            <person name="Roux C."/>
            <person name="Martin F.M."/>
        </authorList>
    </citation>
    <scope>NUCLEOTIDE SEQUENCE [LARGE SCALE GENOMIC DNA]</scope>
    <source>
        <strain evidence="2 3">DAOM 227022</strain>
    </source>
</reference>
<comment type="caution">
    <text evidence="2">The sequence shown here is derived from an EMBL/GenBank/DDBJ whole genome shotgun (WGS) entry which is preliminary data.</text>
</comment>
<dbReference type="Proteomes" id="UP000265703">
    <property type="component" value="Unassembled WGS sequence"/>
</dbReference>
<proteinExistence type="predicted"/>
<protein>
    <submittedName>
        <fullName evidence="2">Uncharacterized protein</fullName>
    </submittedName>
</protein>
<keyword evidence="3" id="KW-1185">Reference proteome</keyword>
<evidence type="ECO:0000256" key="1">
    <source>
        <dbReference type="SAM" id="MobiDB-lite"/>
    </source>
</evidence>
<accession>A0A397S2A3</accession>
<name>A0A397S2A3_9GLOM</name>
<gene>
    <name evidence="2" type="ORF">C1645_842190</name>
</gene>
<feature type="region of interest" description="Disordered" evidence="1">
    <location>
        <begin position="1"/>
        <end position="20"/>
    </location>
</feature>
<feature type="compositionally biased region" description="Low complexity" evidence="1">
    <location>
        <begin position="7"/>
        <end position="18"/>
    </location>
</feature>
<evidence type="ECO:0000313" key="2">
    <source>
        <dbReference type="EMBL" id="RIA78859.1"/>
    </source>
</evidence>
<evidence type="ECO:0000313" key="3">
    <source>
        <dbReference type="Proteomes" id="UP000265703"/>
    </source>
</evidence>
<dbReference type="AlphaFoldDB" id="A0A397S2A3"/>